<evidence type="ECO:0000256" key="8">
    <source>
        <dbReference type="SAM" id="Phobius"/>
    </source>
</evidence>
<keyword evidence="6 8" id="KW-1133">Transmembrane helix</keyword>
<dbReference type="InterPro" id="IPR037185">
    <property type="entry name" value="EmrE-like"/>
</dbReference>
<evidence type="ECO:0000256" key="5">
    <source>
        <dbReference type="ARBA" id="ARBA00022692"/>
    </source>
</evidence>
<dbReference type="InterPro" id="IPR004626">
    <property type="entry name" value="RarD"/>
</dbReference>
<evidence type="ECO:0000256" key="3">
    <source>
        <dbReference type="ARBA" id="ARBA00022448"/>
    </source>
</evidence>
<accession>A0A4R6YVD7</accession>
<organism evidence="10 11">
    <name type="scientific">Tahibacter aquaticus</name>
    <dbReference type="NCBI Taxonomy" id="520092"/>
    <lineage>
        <taxon>Bacteria</taxon>
        <taxon>Pseudomonadati</taxon>
        <taxon>Pseudomonadota</taxon>
        <taxon>Gammaproteobacteria</taxon>
        <taxon>Lysobacterales</taxon>
        <taxon>Rhodanobacteraceae</taxon>
        <taxon>Tahibacter</taxon>
    </lineage>
</organism>
<evidence type="ECO:0000313" key="10">
    <source>
        <dbReference type="EMBL" id="TDR42464.1"/>
    </source>
</evidence>
<proteinExistence type="inferred from homology"/>
<keyword evidence="4" id="KW-1003">Cell membrane</keyword>
<comment type="subcellular location">
    <subcellularLocation>
        <location evidence="1">Cell membrane</location>
        <topology evidence="1">Multi-pass membrane protein</topology>
    </subcellularLocation>
</comment>
<keyword evidence="3" id="KW-0813">Transport</keyword>
<evidence type="ECO:0000256" key="4">
    <source>
        <dbReference type="ARBA" id="ARBA00022475"/>
    </source>
</evidence>
<evidence type="ECO:0000313" key="11">
    <source>
        <dbReference type="Proteomes" id="UP000295293"/>
    </source>
</evidence>
<feature type="transmembrane region" description="Helical" evidence="8">
    <location>
        <begin position="72"/>
        <end position="91"/>
    </location>
</feature>
<dbReference type="EMBL" id="SNZH01000008">
    <property type="protein sequence ID" value="TDR42464.1"/>
    <property type="molecule type" value="Genomic_DNA"/>
</dbReference>
<evidence type="ECO:0000256" key="6">
    <source>
        <dbReference type="ARBA" id="ARBA00022989"/>
    </source>
</evidence>
<feature type="transmembrane region" description="Helical" evidence="8">
    <location>
        <begin position="103"/>
        <end position="121"/>
    </location>
</feature>
<comment type="similarity">
    <text evidence="2">Belongs to the EamA transporter family.</text>
</comment>
<dbReference type="GO" id="GO:0005886">
    <property type="term" value="C:plasma membrane"/>
    <property type="evidence" value="ECO:0007669"/>
    <property type="project" value="UniProtKB-SubCell"/>
</dbReference>
<gene>
    <name evidence="10" type="ORF">DFR29_10847</name>
</gene>
<feature type="transmembrane region" description="Helical" evidence="8">
    <location>
        <begin position="126"/>
        <end position="143"/>
    </location>
</feature>
<evidence type="ECO:0000256" key="2">
    <source>
        <dbReference type="ARBA" id="ARBA00007362"/>
    </source>
</evidence>
<keyword evidence="7 8" id="KW-0472">Membrane</keyword>
<dbReference type="InterPro" id="IPR000620">
    <property type="entry name" value="EamA_dom"/>
</dbReference>
<feature type="domain" description="EamA" evidence="9">
    <location>
        <begin position="7"/>
        <end position="140"/>
    </location>
</feature>
<dbReference type="Pfam" id="PF00892">
    <property type="entry name" value="EamA"/>
    <property type="match status" value="1"/>
</dbReference>
<dbReference type="PANTHER" id="PTHR22911">
    <property type="entry name" value="ACYL-MALONYL CONDENSING ENZYME-RELATED"/>
    <property type="match status" value="1"/>
</dbReference>
<feature type="transmembrane region" description="Helical" evidence="8">
    <location>
        <begin position="178"/>
        <end position="197"/>
    </location>
</feature>
<dbReference type="NCBIfam" id="TIGR00688">
    <property type="entry name" value="rarD"/>
    <property type="match status" value="1"/>
</dbReference>
<dbReference type="SUPFAM" id="SSF103481">
    <property type="entry name" value="Multidrug resistance efflux transporter EmrE"/>
    <property type="match status" value="2"/>
</dbReference>
<dbReference type="PANTHER" id="PTHR22911:SF137">
    <property type="entry name" value="SOLUTE CARRIER FAMILY 35 MEMBER G2-RELATED"/>
    <property type="match status" value="1"/>
</dbReference>
<dbReference type="OrthoDB" id="369870at2"/>
<feature type="transmembrane region" description="Helical" evidence="8">
    <location>
        <begin position="267"/>
        <end position="287"/>
    </location>
</feature>
<dbReference type="RefSeq" id="WP_133819287.1">
    <property type="nucleotide sequence ID" value="NZ_SNZH01000008.1"/>
</dbReference>
<evidence type="ECO:0000256" key="1">
    <source>
        <dbReference type="ARBA" id="ARBA00004651"/>
    </source>
</evidence>
<reference evidence="10 11" key="1">
    <citation type="submission" date="2019-03" db="EMBL/GenBank/DDBJ databases">
        <title>Genomic Encyclopedia of Type Strains, Phase IV (KMG-IV): sequencing the most valuable type-strain genomes for metagenomic binning, comparative biology and taxonomic classification.</title>
        <authorList>
            <person name="Goeker M."/>
        </authorList>
    </citation>
    <scope>NUCLEOTIDE SEQUENCE [LARGE SCALE GENOMIC DNA]</scope>
    <source>
        <strain evidence="10 11">DSM 21667</strain>
    </source>
</reference>
<keyword evidence="11" id="KW-1185">Reference proteome</keyword>
<dbReference type="Proteomes" id="UP000295293">
    <property type="component" value="Unassembled WGS sequence"/>
</dbReference>
<protein>
    <submittedName>
        <fullName evidence="10">Chloramphenicol-sensitive protein RarD</fullName>
    </submittedName>
</protein>
<feature type="transmembrane region" description="Helical" evidence="8">
    <location>
        <begin position="209"/>
        <end position="231"/>
    </location>
</feature>
<feature type="transmembrane region" description="Helical" evidence="8">
    <location>
        <begin position="9"/>
        <end position="26"/>
    </location>
</feature>
<feature type="transmembrane region" description="Helical" evidence="8">
    <location>
        <begin position="243"/>
        <end position="261"/>
    </location>
</feature>
<comment type="caution">
    <text evidence="10">The sequence shown here is derived from an EMBL/GenBank/DDBJ whole genome shotgun (WGS) entry which is preliminary data.</text>
</comment>
<feature type="transmembrane region" description="Helical" evidence="8">
    <location>
        <begin position="38"/>
        <end position="60"/>
    </location>
</feature>
<feature type="transmembrane region" description="Helical" evidence="8">
    <location>
        <begin position="149"/>
        <end position="166"/>
    </location>
</feature>
<evidence type="ECO:0000256" key="7">
    <source>
        <dbReference type="ARBA" id="ARBA00023136"/>
    </source>
</evidence>
<sequence>MNPESNKGLLYALAAFVLWGIAPAYFKLIQSVPAAEIIVHRIIWSSVLMALVLVATRRFVGWRYYRDNPRILATLALTSLLISGNWLVFVYAVNSGHMLDASLGYYINPIINVLLAVLFLGERLRLLQLIAVLLACVGVAYQIVELGRLPWISLVLAFSFGFYGLLRRRVPLDALNGLAVETALVTPLALVYLVQLWNSGTAQFAHVSWQLDVLLMAAGVVTTIPLALYAAGAQRLSYTTLGFLQYISPSLGIVLAVAFYGEHFGSARAVTFALIWAGLAVFSWDAWRTHRAAAVR</sequence>
<name>A0A4R6YVD7_9GAMM</name>
<keyword evidence="5 8" id="KW-0812">Transmembrane</keyword>
<evidence type="ECO:0000259" key="9">
    <source>
        <dbReference type="Pfam" id="PF00892"/>
    </source>
</evidence>
<dbReference type="AlphaFoldDB" id="A0A4R6YVD7"/>